<sequence length="215" mass="24241">MRSSYIYTKREEIANAITHGLGAIGSVVALILLLSHSAKQGSATHIISFSIYGSSMLLLYLSSTLLHSLREGKLKDLFEIMDHASIYIFIAGSYTPILLLVVKGSLGFTLLCVVWTIAALGIIFKALFTKRFLFLTTMIYLAMGWMIVFALEPVINRLAFEGLIMLIVGGLLYTFGTIFYMWRLFPFHHAVWHLFVVAGSAFHFFTMFYHVLPIR</sequence>
<dbReference type="OrthoDB" id="9813689at2"/>
<dbReference type="PANTHER" id="PTHR20855:SF129">
    <property type="entry name" value="HEMOLYSIN-3 HOMOLOG"/>
    <property type="match status" value="1"/>
</dbReference>
<evidence type="ECO:0000313" key="9">
    <source>
        <dbReference type="Proteomes" id="UP000284219"/>
    </source>
</evidence>
<evidence type="ECO:0000256" key="5">
    <source>
        <dbReference type="ARBA" id="ARBA00023136"/>
    </source>
</evidence>
<feature type="binding site" evidence="6">
    <location>
        <position position="189"/>
    </location>
    <ligand>
        <name>Zn(2+)</name>
        <dbReference type="ChEBI" id="CHEBI:29105"/>
    </ligand>
</feature>
<feature type="transmembrane region" description="Helical" evidence="7">
    <location>
        <begin position="108"/>
        <end position="127"/>
    </location>
</feature>
<dbReference type="GO" id="GO:0016020">
    <property type="term" value="C:membrane"/>
    <property type="evidence" value="ECO:0007669"/>
    <property type="project" value="InterPro"/>
</dbReference>
<evidence type="ECO:0000313" key="8">
    <source>
        <dbReference type="EMBL" id="RKD24369.1"/>
    </source>
</evidence>
<proteinExistence type="inferred from homology"/>
<comment type="similarity">
    <text evidence="2">Belongs to the UPF0073 (Hly-III) family.</text>
</comment>
<evidence type="ECO:0000256" key="3">
    <source>
        <dbReference type="ARBA" id="ARBA00022692"/>
    </source>
</evidence>
<feature type="transmembrane region" description="Helical" evidence="7">
    <location>
        <begin position="194"/>
        <end position="212"/>
    </location>
</feature>
<evidence type="ECO:0000256" key="6">
    <source>
        <dbReference type="PIRSR" id="PIRSR604254-1"/>
    </source>
</evidence>
<name>A0A419SKA3_9BACL</name>
<dbReference type="GO" id="GO:0012505">
    <property type="term" value="C:endomembrane system"/>
    <property type="evidence" value="ECO:0007669"/>
    <property type="project" value="UniProtKB-SubCell"/>
</dbReference>
<feature type="binding site" evidence="6">
    <location>
        <position position="67"/>
    </location>
    <ligand>
        <name>Zn(2+)</name>
        <dbReference type="ChEBI" id="CHEBI:29105"/>
    </ligand>
</feature>
<accession>A0A419SKA3</accession>
<feature type="transmembrane region" description="Helical" evidence="7">
    <location>
        <begin position="12"/>
        <end position="34"/>
    </location>
</feature>
<feature type="transmembrane region" description="Helical" evidence="7">
    <location>
        <begin position="163"/>
        <end position="182"/>
    </location>
</feature>
<feature type="transmembrane region" description="Helical" evidence="7">
    <location>
        <begin position="132"/>
        <end position="151"/>
    </location>
</feature>
<keyword evidence="3 7" id="KW-0812">Transmembrane</keyword>
<keyword evidence="6" id="KW-0479">Metal-binding</keyword>
<reference evidence="8 9" key="1">
    <citation type="submission" date="2016-08" db="EMBL/GenBank/DDBJ databases">
        <title>Novel Firmicute Genomes.</title>
        <authorList>
            <person name="Poppleton D.I."/>
            <person name="Gribaldo S."/>
        </authorList>
    </citation>
    <scope>NUCLEOTIDE SEQUENCE [LARGE SCALE GENOMIC DNA]</scope>
    <source>
        <strain evidence="8 9">RAOx-1</strain>
    </source>
</reference>
<dbReference type="AlphaFoldDB" id="A0A419SKA3"/>
<dbReference type="GO" id="GO:0140911">
    <property type="term" value="F:pore-forming activity"/>
    <property type="evidence" value="ECO:0007669"/>
    <property type="project" value="InterPro"/>
</dbReference>
<evidence type="ECO:0000256" key="4">
    <source>
        <dbReference type="ARBA" id="ARBA00022989"/>
    </source>
</evidence>
<feature type="transmembrane region" description="Helical" evidence="7">
    <location>
        <begin position="84"/>
        <end position="102"/>
    </location>
</feature>
<evidence type="ECO:0000256" key="1">
    <source>
        <dbReference type="ARBA" id="ARBA00004127"/>
    </source>
</evidence>
<feature type="binding site" evidence="6">
    <location>
        <position position="193"/>
    </location>
    <ligand>
        <name>Zn(2+)</name>
        <dbReference type="ChEBI" id="CHEBI:29105"/>
    </ligand>
</feature>
<feature type="transmembrane region" description="Helical" evidence="7">
    <location>
        <begin position="46"/>
        <end position="63"/>
    </location>
</feature>
<dbReference type="GO" id="GO:0046872">
    <property type="term" value="F:metal ion binding"/>
    <property type="evidence" value="ECO:0007669"/>
    <property type="project" value="UniProtKB-KW"/>
</dbReference>
<dbReference type="EMBL" id="MCHY01000008">
    <property type="protein sequence ID" value="RKD24369.1"/>
    <property type="molecule type" value="Genomic_DNA"/>
</dbReference>
<dbReference type="PANTHER" id="PTHR20855">
    <property type="entry name" value="ADIPOR/PROGESTIN RECEPTOR-RELATED"/>
    <property type="match status" value="1"/>
</dbReference>
<dbReference type="InterPro" id="IPR004254">
    <property type="entry name" value="AdipoR/HlyIII-related"/>
</dbReference>
<protein>
    <submittedName>
        <fullName evidence="8">Hemolysin D</fullName>
    </submittedName>
</protein>
<gene>
    <name evidence="8" type="ORF">BEP19_08215</name>
</gene>
<keyword evidence="6" id="KW-0862">Zinc</keyword>
<evidence type="ECO:0000256" key="2">
    <source>
        <dbReference type="ARBA" id="ARBA00008488"/>
    </source>
</evidence>
<comment type="subcellular location">
    <subcellularLocation>
        <location evidence="1">Endomembrane system</location>
        <topology evidence="1">Multi-pass membrane protein</topology>
    </subcellularLocation>
</comment>
<dbReference type="NCBIfam" id="TIGR01065">
    <property type="entry name" value="hlyIII"/>
    <property type="match status" value="1"/>
</dbReference>
<dbReference type="RefSeq" id="WP_120189665.1">
    <property type="nucleotide sequence ID" value="NZ_MCHY01000008.1"/>
</dbReference>
<evidence type="ECO:0000256" key="7">
    <source>
        <dbReference type="SAM" id="Phobius"/>
    </source>
</evidence>
<comment type="caution">
    <text evidence="8">The sequence shown here is derived from an EMBL/GenBank/DDBJ whole genome shotgun (WGS) entry which is preliminary data.</text>
</comment>
<dbReference type="Pfam" id="PF03006">
    <property type="entry name" value="HlyIII"/>
    <property type="match status" value="1"/>
</dbReference>
<organism evidence="8 9">
    <name type="scientific">Ammoniphilus oxalaticus</name>
    <dbReference type="NCBI Taxonomy" id="66863"/>
    <lineage>
        <taxon>Bacteria</taxon>
        <taxon>Bacillati</taxon>
        <taxon>Bacillota</taxon>
        <taxon>Bacilli</taxon>
        <taxon>Bacillales</taxon>
        <taxon>Paenibacillaceae</taxon>
        <taxon>Aneurinibacillus group</taxon>
        <taxon>Ammoniphilus</taxon>
    </lineage>
</organism>
<keyword evidence="4 7" id="KW-1133">Transmembrane helix</keyword>
<dbReference type="InterPro" id="IPR005744">
    <property type="entry name" value="Hy-lIII"/>
</dbReference>
<keyword evidence="5 7" id="KW-0472">Membrane</keyword>
<dbReference type="Proteomes" id="UP000284219">
    <property type="component" value="Unassembled WGS sequence"/>
</dbReference>
<keyword evidence="9" id="KW-1185">Reference proteome</keyword>